<dbReference type="SUPFAM" id="SSF46689">
    <property type="entry name" value="Homeodomain-like"/>
    <property type="match status" value="1"/>
</dbReference>
<dbReference type="PANTHER" id="PTHR47506:SF1">
    <property type="entry name" value="HTH-TYPE TRANSCRIPTIONAL REGULATOR YJDC"/>
    <property type="match status" value="1"/>
</dbReference>
<dbReference type="Gene3D" id="1.10.357.10">
    <property type="entry name" value="Tetracycline Repressor, domain 2"/>
    <property type="match status" value="1"/>
</dbReference>
<name>A0A660CGR6_9PSEU</name>
<dbReference type="GO" id="GO:0003677">
    <property type="term" value="F:DNA binding"/>
    <property type="evidence" value="ECO:0007669"/>
    <property type="project" value="UniProtKB-UniRule"/>
</dbReference>
<reference evidence="6 7" key="1">
    <citation type="submission" date="2019-07" db="EMBL/GenBank/DDBJ databases">
        <title>R&amp;d 2014.</title>
        <authorList>
            <person name="Klenk H.-P."/>
        </authorList>
    </citation>
    <scope>NUCLEOTIDE SEQUENCE [LARGE SCALE GENOMIC DNA]</scope>
    <source>
        <strain evidence="6 7">DSM 43194</strain>
    </source>
</reference>
<evidence type="ECO:0000259" key="5">
    <source>
        <dbReference type="PROSITE" id="PS50977"/>
    </source>
</evidence>
<dbReference type="Pfam" id="PF00440">
    <property type="entry name" value="TetR_N"/>
    <property type="match status" value="1"/>
</dbReference>
<proteinExistence type="predicted"/>
<dbReference type="PANTHER" id="PTHR47506">
    <property type="entry name" value="TRANSCRIPTIONAL REGULATORY PROTEIN"/>
    <property type="match status" value="1"/>
</dbReference>
<evidence type="ECO:0000256" key="1">
    <source>
        <dbReference type="ARBA" id="ARBA00023015"/>
    </source>
</evidence>
<sequence>MPRPRTITDERLLAAAAAVIEQVGPGFTLAQVAKEAGVAVGSVAQRFGSKAGLVRAMTELGRAQAVERMRVAAEAEAGSPWAAVRAAVIAVFADLDTVDGPGVANHLAQLGADLADPALRELLAEHYAACGGQLFELLRSAPRAESAPKPATAARVLLSAVNGAALDWALRPDGKLTDRLGETVDAITKGWRA</sequence>
<organism evidence="6 7">
    <name type="scientific">Prauserella rugosa</name>
    <dbReference type="NCBI Taxonomy" id="43354"/>
    <lineage>
        <taxon>Bacteria</taxon>
        <taxon>Bacillati</taxon>
        <taxon>Actinomycetota</taxon>
        <taxon>Actinomycetes</taxon>
        <taxon>Pseudonocardiales</taxon>
        <taxon>Pseudonocardiaceae</taxon>
        <taxon>Prauserella</taxon>
    </lineage>
</organism>
<dbReference type="Pfam" id="PF17754">
    <property type="entry name" value="TetR_C_14"/>
    <property type="match status" value="1"/>
</dbReference>
<protein>
    <submittedName>
        <fullName evidence="6">TetR family transcriptional regulator</fullName>
    </submittedName>
</protein>
<dbReference type="InterPro" id="IPR041347">
    <property type="entry name" value="MftR_C"/>
</dbReference>
<dbReference type="AlphaFoldDB" id="A0A660CGR6"/>
<gene>
    <name evidence="6" type="ORF">JD82_03480</name>
</gene>
<keyword evidence="7" id="KW-1185">Reference proteome</keyword>
<dbReference type="InterPro" id="IPR009057">
    <property type="entry name" value="Homeodomain-like_sf"/>
</dbReference>
<evidence type="ECO:0000313" key="6">
    <source>
        <dbReference type="EMBL" id="TWH21614.1"/>
    </source>
</evidence>
<dbReference type="InterPro" id="IPR036271">
    <property type="entry name" value="Tet_transcr_reg_TetR-rel_C_sf"/>
</dbReference>
<keyword evidence="2 4" id="KW-0238">DNA-binding</keyword>
<evidence type="ECO:0000313" key="7">
    <source>
        <dbReference type="Proteomes" id="UP000317303"/>
    </source>
</evidence>
<feature type="domain" description="HTH tetR-type" evidence="5">
    <location>
        <begin position="6"/>
        <end position="65"/>
    </location>
</feature>
<dbReference type="RefSeq" id="WP_030530287.1">
    <property type="nucleotide sequence ID" value="NZ_JOIJ01000001.1"/>
</dbReference>
<dbReference type="PROSITE" id="PS50977">
    <property type="entry name" value="HTH_TETR_2"/>
    <property type="match status" value="1"/>
</dbReference>
<evidence type="ECO:0000256" key="4">
    <source>
        <dbReference type="PROSITE-ProRule" id="PRU00335"/>
    </source>
</evidence>
<dbReference type="SUPFAM" id="SSF48498">
    <property type="entry name" value="Tetracyclin repressor-like, C-terminal domain"/>
    <property type="match status" value="1"/>
</dbReference>
<dbReference type="OrthoDB" id="3572434at2"/>
<dbReference type="InterPro" id="IPR001647">
    <property type="entry name" value="HTH_TetR"/>
</dbReference>
<evidence type="ECO:0000256" key="3">
    <source>
        <dbReference type="ARBA" id="ARBA00023163"/>
    </source>
</evidence>
<keyword evidence="3" id="KW-0804">Transcription</keyword>
<accession>A0A660CGR6</accession>
<comment type="caution">
    <text evidence="6">The sequence shown here is derived from an EMBL/GenBank/DDBJ whole genome shotgun (WGS) entry which is preliminary data.</text>
</comment>
<feature type="DNA-binding region" description="H-T-H motif" evidence="4">
    <location>
        <begin position="28"/>
        <end position="47"/>
    </location>
</feature>
<dbReference type="EMBL" id="VLJV01000001">
    <property type="protein sequence ID" value="TWH21614.1"/>
    <property type="molecule type" value="Genomic_DNA"/>
</dbReference>
<dbReference type="Proteomes" id="UP000317303">
    <property type="component" value="Unassembled WGS sequence"/>
</dbReference>
<evidence type="ECO:0000256" key="2">
    <source>
        <dbReference type="ARBA" id="ARBA00023125"/>
    </source>
</evidence>
<keyword evidence="1" id="KW-0805">Transcription regulation</keyword>